<dbReference type="GO" id="GO:0016747">
    <property type="term" value="F:acyltransferase activity, transferring groups other than amino-acyl groups"/>
    <property type="evidence" value="ECO:0007669"/>
    <property type="project" value="TreeGrafter"/>
</dbReference>
<evidence type="ECO:0000313" key="3">
    <source>
        <dbReference type="EMBL" id="KAF9517013.1"/>
    </source>
</evidence>
<reference evidence="3" key="1">
    <citation type="journal article" date="2020" name="Nat. Commun.">
        <title>Large-scale genome sequencing of mycorrhizal fungi provides insights into the early evolution of symbiotic traits.</title>
        <authorList>
            <person name="Miyauchi S."/>
            <person name="Kiss E."/>
            <person name="Kuo A."/>
            <person name="Drula E."/>
            <person name="Kohler A."/>
            <person name="Sanchez-Garcia M."/>
            <person name="Morin E."/>
            <person name="Andreopoulos B."/>
            <person name="Barry K.W."/>
            <person name="Bonito G."/>
            <person name="Buee M."/>
            <person name="Carver A."/>
            <person name="Chen C."/>
            <person name="Cichocki N."/>
            <person name="Clum A."/>
            <person name="Culley D."/>
            <person name="Crous P.W."/>
            <person name="Fauchery L."/>
            <person name="Girlanda M."/>
            <person name="Hayes R.D."/>
            <person name="Keri Z."/>
            <person name="LaButti K."/>
            <person name="Lipzen A."/>
            <person name="Lombard V."/>
            <person name="Magnuson J."/>
            <person name="Maillard F."/>
            <person name="Murat C."/>
            <person name="Nolan M."/>
            <person name="Ohm R.A."/>
            <person name="Pangilinan J."/>
            <person name="Pereira M.F."/>
            <person name="Perotto S."/>
            <person name="Peter M."/>
            <person name="Pfister S."/>
            <person name="Riley R."/>
            <person name="Sitrit Y."/>
            <person name="Stielow J.B."/>
            <person name="Szollosi G."/>
            <person name="Zifcakova L."/>
            <person name="Stursova M."/>
            <person name="Spatafora J.W."/>
            <person name="Tedersoo L."/>
            <person name="Vaario L.M."/>
            <person name="Yamada A."/>
            <person name="Yan M."/>
            <person name="Wang P."/>
            <person name="Xu J."/>
            <person name="Bruns T."/>
            <person name="Baldrian P."/>
            <person name="Vilgalys R."/>
            <person name="Dunand C."/>
            <person name="Henrissat B."/>
            <person name="Grigoriev I.V."/>
            <person name="Hibbett D."/>
            <person name="Nagy L.G."/>
            <person name="Martin F.M."/>
        </authorList>
    </citation>
    <scope>NUCLEOTIDE SEQUENCE</scope>
    <source>
        <strain evidence="3">UP504</strain>
    </source>
</reference>
<dbReference type="Gene3D" id="3.30.559.10">
    <property type="entry name" value="Chloramphenicol acetyltransferase-like domain"/>
    <property type="match status" value="1"/>
</dbReference>
<feature type="region of interest" description="Disordered" evidence="2">
    <location>
        <begin position="183"/>
        <end position="202"/>
    </location>
</feature>
<dbReference type="PANTHER" id="PTHR31642:SF310">
    <property type="entry name" value="FATTY ALCOHOL:CAFFEOYL-COA ACYLTRANSFERASE"/>
    <property type="match status" value="1"/>
</dbReference>
<evidence type="ECO:0000256" key="2">
    <source>
        <dbReference type="SAM" id="MobiDB-lite"/>
    </source>
</evidence>
<name>A0A9P6DZR6_9AGAM</name>
<dbReference type="AlphaFoldDB" id="A0A9P6DZR6"/>
<organism evidence="3 4">
    <name type="scientific">Hydnum rufescens UP504</name>
    <dbReference type="NCBI Taxonomy" id="1448309"/>
    <lineage>
        <taxon>Eukaryota</taxon>
        <taxon>Fungi</taxon>
        <taxon>Dikarya</taxon>
        <taxon>Basidiomycota</taxon>
        <taxon>Agaricomycotina</taxon>
        <taxon>Agaricomycetes</taxon>
        <taxon>Cantharellales</taxon>
        <taxon>Hydnaceae</taxon>
        <taxon>Hydnum</taxon>
    </lineage>
</organism>
<proteinExistence type="predicted"/>
<dbReference type="PANTHER" id="PTHR31642">
    <property type="entry name" value="TRICHOTHECENE 3-O-ACETYLTRANSFERASE"/>
    <property type="match status" value="1"/>
</dbReference>
<dbReference type="SUPFAM" id="SSF52777">
    <property type="entry name" value="CoA-dependent acyltransferases"/>
    <property type="match status" value="1"/>
</dbReference>
<sequence length="386" mass="42920">MRTTFVSPVLPTISGDQRRHPLIVADLWNYFWIEKVYVIPEPIDITRFCDALAQTLSFFPTFAGRLQKDPQSLECWVELTNSPVPVMIETNSPSPPPPLGSPVVLKHLDPFISPLENTLLLNNDKPLVTIKLSSQPGSRETVIGLAVSHMIADGYRMLRFTHTLSQIYQGQLPEDPTPYYVPEPLPPSASEIEQETPSPSAGPSFWSTRHFDPVEVQHHYKTDYFASSPVNISLSPTTLGKLKDFVSQAVKRLTARDGIPDLQSEILISRQDAISAYIVATMNRFLPNAVTYVISNMNYRGMIPQVNVGTNATTFIQTPLLSPSEQRDIASIALALRYSISRARKPDQILSDLTFAQKCMLEAFSRGRVYVIVPPSDAALVNGNAQ</sequence>
<dbReference type="OrthoDB" id="1862401at2759"/>
<dbReference type="Proteomes" id="UP000886523">
    <property type="component" value="Unassembled WGS sequence"/>
</dbReference>
<evidence type="ECO:0000313" key="4">
    <source>
        <dbReference type="Proteomes" id="UP000886523"/>
    </source>
</evidence>
<protein>
    <submittedName>
        <fullName evidence="3">Uncharacterized protein</fullName>
    </submittedName>
</protein>
<evidence type="ECO:0000256" key="1">
    <source>
        <dbReference type="ARBA" id="ARBA00022679"/>
    </source>
</evidence>
<dbReference type="InterPro" id="IPR050317">
    <property type="entry name" value="Plant_Fungal_Acyltransferase"/>
</dbReference>
<comment type="caution">
    <text evidence="3">The sequence shown here is derived from an EMBL/GenBank/DDBJ whole genome shotgun (WGS) entry which is preliminary data.</text>
</comment>
<dbReference type="EMBL" id="MU128935">
    <property type="protein sequence ID" value="KAF9517013.1"/>
    <property type="molecule type" value="Genomic_DNA"/>
</dbReference>
<accession>A0A9P6DZR6</accession>
<gene>
    <name evidence="3" type="ORF">BS47DRAFT_592353</name>
</gene>
<dbReference type="InterPro" id="IPR023213">
    <property type="entry name" value="CAT-like_dom_sf"/>
</dbReference>
<keyword evidence="4" id="KW-1185">Reference proteome</keyword>
<keyword evidence="1" id="KW-0808">Transferase</keyword>